<dbReference type="AlphaFoldDB" id="A0A550CEC7"/>
<sequence>MATAYAIPISPFAAGANMDSFESINSLEAGQGMILASKMGFELVRSAWLGTLLPVTWSQYRTRVQVPPAVAEQHNDLVTQVLQAYNRVTHVYLLYLLTMLTRIRTPVADSSDLRGLKDDILPGIVDIVREIAYYAGNAGSDDSPLAVILELNKSATGKPQAEKDALAGMVDSKISNQLSIISSLQMQMQNMVDALQNMRAQIDVDFQILSACCNAVRSRLGMGGANKAALQAMEAHLVSLQATNPKANMEIMYGMVDKEVRRANGFIANIIKNKALVRSKALAESANKLKQALDVPNMQETDIVLSMV</sequence>
<dbReference type="Proteomes" id="UP000320762">
    <property type="component" value="Unassembled WGS sequence"/>
</dbReference>
<dbReference type="EMBL" id="VDMD01000010">
    <property type="protein sequence ID" value="TRM63155.1"/>
    <property type="molecule type" value="Genomic_DNA"/>
</dbReference>
<proteinExistence type="predicted"/>
<protein>
    <submittedName>
        <fullName evidence="1">Uncharacterized protein</fullName>
    </submittedName>
</protein>
<name>A0A550CEC7_9AGAR</name>
<dbReference type="Gene3D" id="1.20.1170.10">
    <property type="match status" value="1"/>
</dbReference>
<evidence type="ECO:0000313" key="2">
    <source>
        <dbReference type="Proteomes" id="UP000320762"/>
    </source>
</evidence>
<evidence type="ECO:0000313" key="1">
    <source>
        <dbReference type="EMBL" id="TRM63155.1"/>
    </source>
</evidence>
<keyword evidence="2" id="KW-1185">Reference proteome</keyword>
<organism evidence="1 2">
    <name type="scientific">Schizophyllum amplum</name>
    <dbReference type="NCBI Taxonomy" id="97359"/>
    <lineage>
        <taxon>Eukaryota</taxon>
        <taxon>Fungi</taxon>
        <taxon>Dikarya</taxon>
        <taxon>Basidiomycota</taxon>
        <taxon>Agaricomycotina</taxon>
        <taxon>Agaricomycetes</taxon>
        <taxon>Agaricomycetidae</taxon>
        <taxon>Agaricales</taxon>
        <taxon>Schizophyllaceae</taxon>
        <taxon>Schizophyllum</taxon>
    </lineage>
</organism>
<reference evidence="1 2" key="1">
    <citation type="journal article" date="2019" name="New Phytol.">
        <title>Comparative genomics reveals unique wood-decay strategies and fruiting body development in the Schizophyllaceae.</title>
        <authorList>
            <person name="Almasi E."/>
            <person name="Sahu N."/>
            <person name="Krizsan K."/>
            <person name="Balint B."/>
            <person name="Kovacs G.M."/>
            <person name="Kiss B."/>
            <person name="Cseklye J."/>
            <person name="Drula E."/>
            <person name="Henrissat B."/>
            <person name="Nagy I."/>
            <person name="Chovatia M."/>
            <person name="Adam C."/>
            <person name="LaButti K."/>
            <person name="Lipzen A."/>
            <person name="Riley R."/>
            <person name="Grigoriev I.V."/>
            <person name="Nagy L.G."/>
        </authorList>
    </citation>
    <scope>NUCLEOTIDE SEQUENCE [LARGE SCALE GENOMIC DNA]</scope>
    <source>
        <strain evidence="1 2">NL-1724</strain>
    </source>
</reference>
<accession>A0A550CEC7</accession>
<gene>
    <name evidence="1" type="ORF">BD626DRAFT_495703</name>
</gene>
<comment type="caution">
    <text evidence="1">The sequence shown here is derived from an EMBL/GenBank/DDBJ whole genome shotgun (WGS) entry which is preliminary data.</text>
</comment>